<dbReference type="UniPathway" id="UPA00252">
    <property type="reaction ID" value="UER00325"/>
</dbReference>
<evidence type="ECO:0000256" key="9">
    <source>
        <dbReference type="HAMAP-Rule" id="MF_00323"/>
    </source>
</evidence>
<dbReference type="NCBIfam" id="TIGR00109">
    <property type="entry name" value="hemH"/>
    <property type="match status" value="1"/>
</dbReference>
<keyword evidence="3 9" id="KW-0479">Metal-binding</keyword>
<evidence type="ECO:0000256" key="3">
    <source>
        <dbReference type="ARBA" id="ARBA00022723"/>
    </source>
</evidence>
<comment type="pathway">
    <text evidence="9 10">Porphyrin-containing compound metabolism; protoheme biosynthesis; protoheme from protoporphyrin-IX: step 1/1.</text>
</comment>
<dbReference type="EC" id="4.98.1.1" evidence="9 10"/>
<sequence length="333" mass="37049">MTKTPAGQAGNTAILLINLGTPDAPTAPALREYLKQFLWDPRVVELPRLLWWPVLNLFILNTRPRRSAEKYAKVWMKEGSPLKVHTERQAKLLRGYLGQSGLGYVAIEWAMRYGEPSVAGALDRLKSAGCTRILVVPLYPQYSVSTTASAMDAVNAWVQRNPRAAEIGTIENFHRDAGYIAALAAGINAHWMDYGRPDKLVMSFHGLPKASIARGDPYFGQCQESGRLLATELGLGDKDYVITFQSRFGPAEWLQPYTQASLESLGREGVRCVDVVCPGFVSDCLETLEEIAMECKMAFIDAGGKEFRYIPCLNERHEWIEALAALAKRELKI</sequence>
<dbReference type="InterPro" id="IPR033659">
    <property type="entry name" value="Ferrochelatase_N"/>
</dbReference>
<dbReference type="InterPro" id="IPR033644">
    <property type="entry name" value="Ferrochelatase_C"/>
</dbReference>
<dbReference type="InterPro" id="IPR001015">
    <property type="entry name" value="Ferrochelatase"/>
</dbReference>
<accession>A0A809SB65</accession>
<feature type="binding site" evidence="9">
    <location>
        <position position="286"/>
    </location>
    <ligand>
        <name>Fe(2+)</name>
        <dbReference type="ChEBI" id="CHEBI:29033"/>
    </ligand>
</feature>
<evidence type="ECO:0000256" key="8">
    <source>
        <dbReference type="ARBA" id="ARBA00024536"/>
    </source>
</evidence>
<comment type="catalytic activity">
    <reaction evidence="8">
        <text>Fe-coproporphyrin III + 2 H(+) = coproporphyrin III + Fe(2+)</text>
        <dbReference type="Rhea" id="RHEA:49572"/>
        <dbReference type="ChEBI" id="CHEBI:15378"/>
        <dbReference type="ChEBI" id="CHEBI:29033"/>
        <dbReference type="ChEBI" id="CHEBI:68438"/>
        <dbReference type="ChEBI" id="CHEBI:131725"/>
        <dbReference type="EC" id="4.99.1.9"/>
    </reaction>
    <physiologicalReaction direction="right-to-left" evidence="8">
        <dbReference type="Rhea" id="RHEA:49574"/>
    </physiologicalReaction>
</comment>
<comment type="similarity">
    <text evidence="1 9 10">Belongs to the ferrochelatase family.</text>
</comment>
<dbReference type="SUPFAM" id="SSF53800">
    <property type="entry name" value="Chelatase"/>
    <property type="match status" value="1"/>
</dbReference>
<dbReference type="AlphaFoldDB" id="A0A809SB65"/>
<evidence type="ECO:0000256" key="10">
    <source>
        <dbReference type="RuleBase" id="RU000607"/>
    </source>
</evidence>
<evidence type="ECO:0000256" key="4">
    <source>
        <dbReference type="ARBA" id="ARBA00023004"/>
    </source>
</evidence>
<dbReference type="GO" id="GO:0006783">
    <property type="term" value="P:heme biosynthetic process"/>
    <property type="evidence" value="ECO:0007669"/>
    <property type="project" value="UniProtKB-UniRule"/>
</dbReference>
<evidence type="ECO:0000256" key="2">
    <source>
        <dbReference type="ARBA" id="ARBA00022490"/>
    </source>
</evidence>
<dbReference type="HAMAP" id="MF_00323">
    <property type="entry name" value="Ferrochelatase"/>
    <property type="match status" value="1"/>
</dbReference>
<dbReference type="Gene3D" id="3.40.50.1400">
    <property type="match status" value="2"/>
</dbReference>
<name>A0A809SB65_9PROT</name>
<dbReference type="CDD" id="cd03411">
    <property type="entry name" value="Ferrochelatase_N"/>
    <property type="match status" value="1"/>
</dbReference>
<keyword evidence="4 9" id="KW-0408">Iron</keyword>
<keyword evidence="5 9" id="KW-0350">Heme biosynthesis</keyword>
<dbReference type="PANTHER" id="PTHR11108:SF1">
    <property type="entry name" value="FERROCHELATASE, MITOCHONDRIAL"/>
    <property type="match status" value="1"/>
</dbReference>
<protein>
    <recommendedName>
        <fullName evidence="9 10">Ferrochelatase</fullName>
        <ecNumber evidence="9 10">4.98.1.1</ecNumber>
    </recommendedName>
    <alternativeName>
        <fullName evidence="9">Heme synthase</fullName>
    </alternativeName>
    <alternativeName>
        <fullName evidence="9">Protoheme ferro-lyase</fullName>
    </alternativeName>
</protein>
<evidence type="ECO:0000256" key="5">
    <source>
        <dbReference type="ARBA" id="ARBA00023133"/>
    </source>
</evidence>
<dbReference type="EMBL" id="AP021857">
    <property type="protein sequence ID" value="BBO21374.1"/>
    <property type="molecule type" value="Genomic_DNA"/>
</dbReference>
<evidence type="ECO:0000313" key="12">
    <source>
        <dbReference type="Proteomes" id="UP000662914"/>
    </source>
</evidence>
<evidence type="ECO:0000256" key="1">
    <source>
        <dbReference type="ARBA" id="ARBA00007718"/>
    </source>
</evidence>
<dbReference type="PROSITE" id="PS00534">
    <property type="entry name" value="FERROCHELATASE"/>
    <property type="match status" value="1"/>
</dbReference>
<keyword evidence="7 9" id="KW-0627">Porphyrin biosynthesis</keyword>
<dbReference type="KEGG" id="ddz:DSYM_20730"/>
<dbReference type="GO" id="GO:0004325">
    <property type="term" value="F:ferrochelatase activity"/>
    <property type="evidence" value="ECO:0007669"/>
    <property type="project" value="UniProtKB-UniRule"/>
</dbReference>
<gene>
    <name evidence="9" type="primary">hemH</name>
    <name evidence="11" type="ORF">DSYM_20730</name>
</gene>
<dbReference type="CDD" id="cd00419">
    <property type="entry name" value="Ferrochelatase_C"/>
    <property type="match status" value="1"/>
</dbReference>
<dbReference type="GO" id="GO:0005737">
    <property type="term" value="C:cytoplasm"/>
    <property type="evidence" value="ECO:0007669"/>
    <property type="project" value="UniProtKB-SubCell"/>
</dbReference>
<comment type="subcellular location">
    <subcellularLocation>
        <location evidence="9 10">Cytoplasm</location>
    </subcellularLocation>
</comment>
<comment type="function">
    <text evidence="9 10">Catalyzes the ferrous insertion into protoporphyrin IX.</text>
</comment>
<dbReference type="GO" id="GO:0046872">
    <property type="term" value="F:metal ion binding"/>
    <property type="evidence" value="ECO:0007669"/>
    <property type="project" value="UniProtKB-KW"/>
</dbReference>
<dbReference type="FunFam" id="3.40.50.1400:FF:000002">
    <property type="entry name" value="Ferrochelatase"/>
    <property type="match status" value="1"/>
</dbReference>
<dbReference type="PANTHER" id="PTHR11108">
    <property type="entry name" value="FERROCHELATASE"/>
    <property type="match status" value="1"/>
</dbReference>
<organism evidence="11 12">
    <name type="scientific">Candidatus Desulfobacillus denitrificans</name>
    <dbReference type="NCBI Taxonomy" id="2608985"/>
    <lineage>
        <taxon>Bacteria</taxon>
        <taxon>Pseudomonadati</taxon>
        <taxon>Pseudomonadota</taxon>
        <taxon>Betaproteobacteria</taxon>
        <taxon>Candidatus Desulfobacillus</taxon>
    </lineage>
</organism>
<keyword evidence="2 9" id="KW-0963">Cytoplasm</keyword>
<reference evidence="11" key="1">
    <citation type="journal article" name="DNA Res.">
        <title>The physiological potential of anammox bacteria as revealed by their core genome structure.</title>
        <authorList>
            <person name="Okubo T."/>
            <person name="Toyoda A."/>
            <person name="Fukuhara K."/>
            <person name="Uchiyama I."/>
            <person name="Harigaya Y."/>
            <person name="Kuroiwa M."/>
            <person name="Suzuki T."/>
            <person name="Murakami Y."/>
            <person name="Suwa Y."/>
            <person name="Takami H."/>
        </authorList>
    </citation>
    <scope>NUCLEOTIDE SEQUENCE</scope>
    <source>
        <strain evidence="11">317325-3</strain>
    </source>
</reference>
<evidence type="ECO:0000313" key="11">
    <source>
        <dbReference type="EMBL" id="BBO21374.1"/>
    </source>
</evidence>
<proteinExistence type="inferred from homology"/>
<dbReference type="InterPro" id="IPR019772">
    <property type="entry name" value="Ferrochelatase_AS"/>
</dbReference>
<dbReference type="Proteomes" id="UP000662914">
    <property type="component" value="Chromosome"/>
</dbReference>
<keyword evidence="6 9" id="KW-0456">Lyase</keyword>
<evidence type="ECO:0000256" key="7">
    <source>
        <dbReference type="ARBA" id="ARBA00023244"/>
    </source>
</evidence>
<evidence type="ECO:0000256" key="6">
    <source>
        <dbReference type="ARBA" id="ARBA00023239"/>
    </source>
</evidence>
<dbReference type="Pfam" id="PF00762">
    <property type="entry name" value="Ferrochelatase"/>
    <property type="match status" value="1"/>
</dbReference>
<feature type="binding site" evidence="9">
    <location>
        <position position="205"/>
    </location>
    <ligand>
        <name>Fe(2+)</name>
        <dbReference type="ChEBI" id="CHEBI:29033"/>
    </ligand>
</feature>
<comment type="catalytic activity">
    <reaction evidence="9 10">
        <text>heme b + 2 H(+) = protoporphyrin IX + Fe(2+)</text>
        <dbReference type="Rhea" id="RHEA:22584"/>
        <dbReference type="ChEBI" id="CHEBI:15378"/>
        <dbReference type="ChEBI" id="CHEBI:29033"/>
        <dbReference type="ChEBI" id="CHEBI:57306"/>
        <dbReference type="ChEBI" id="CHEBI:60344"/>
        <dbReference type="EC" id="4.98.1.1"/>
    </reaction>
</comment>